<evidence type="ECO:0000256" key="4">
    <source>
        <dbReference type="ARBA" id="ARBA00022989"/>
    </source>
</evidence>
<keyword evidence="5 7" id="KW-0472">Membrane</keyword>
<feature type="transmembrane region" description="Helical" evidence="7">
    <location>
        <begin position="144"/>
        <end position="162"/>
    </location>
</feature>
<feature type="region of interest" description="Disordered" evidence="6">
    <location>
        <begin position="259"/>
        <end position="281"/>
    </location>
</feature>
<dbReference type="Pfam" id="PF07690">
    <property type="entry name" value="MFS_1"/>
    <property type="match status" value="1"/>
</dbReference>
<keyword evidence="4 7" id="KW-1133">Transmembrane helix</keyword>
<evidence type="ECO:0000256" key="2">
    <source>
        <dbReference type="ARBA" id="ARBA00022448"/>
    </source>
</evidence>
<proteinExistence type="predicted"/>
<feature type="transmembrane region" description="Helical" evidence="7">
    <location>
        <begin position="324"/>
        <end position="345"/>
    </location>
</feature>
<dbReference type="PROSITE" id="PS50850">
    <property type="entry name" value="MFS"/>
    <property type="match status" value="1"/>
</dbReference>
<evidence type="ECO:0000256" key="7">
    <source>
        <dbReference type="SAM" id="Phobius"/>
    </source>
</evidence>
<evidence type="ECO:0000313" key="9">
    <source>
        <dbReference type="EMBL" id="CAE4647457.1"/>
    </source>
</evidence>
<keyword evidence="2" id="KW-0813">Transport</keyword>
<dbReference type="PRINTS" id="PR01035">
    <property type="entry name" value="TCRTETA"/>
</dbReference>
<feature type="transmembrane region" description="Helical" evidence="7">
    <location>
        <begin position="77"/>
        <end position="96"/>
    </location>
</feature>
<name>A0A7S4SJ83_9DINO</name>
<feature type="transmembrane region" description="Helical" evidence="7">
    <location>
        <begin position="168"/>
        <end position="188"/>
    </location>
</feature>
<feature type="transmembrane region" description="Helical" evidence="7">
    <location>
        <begin position="444"/>
        <end position="465"/>
    </location>
</feature>
<evidence type="ECO:0000256" key="3">
    <source>
        <dbReference type="ARBA" id="ARBA00022692"/>
    </source>
</evidence>
<dbReference type="PANTHER" id="PTHR23504">
    <property type="entry name" value="MAJOR FACILITATOR SUPERFAMILY DOMAIN-CONTAINING PROTEIN 10"/>
    <property type="match status" value="1"/>
</dbReference>
<reference evidence="9" key="1">
    <citation type="submission" date="2021-01" db="EMBL/GenBank/DDBJ databases">
        <authorList>
            <person name="Corre E."/>
            <person name="Pelletier E."/>
            <person name="Niang G."/>
            <person name="Scheremetjew M."/>
            <person name="Finn R."/>
            <person name="Kale V."/>
            <person name="Holt S."/>
            <person name="Cochrane G."/>
            <person name="Meng A."/>
            <person name="Brown T."/>
            <person name="Cohen L."/>
        </authorList>
    </citation>
    <scope>NUCLEOTIDE SEQUENCE</scope>
    <source>
        <strain evidence="9">CCMP3105</strain>
    </source>
</reference>
<feature type="compositionally biased region" description="Basic residues" evidence="6">
    <location>
        <begin position="270"/>
        <end position="279"/>
    </location>
</feature>
<sequence>MELRLPFLRGPPPAARVPAPQAPPRSRCLPPLAFSQDVLTLLPGRCRSRGLASGNARLAVAVRASGEKADVERPSGALAAILTISCLNLMGATAVAPLTPALMQHFALGSDASLGFMSSSFALGRLCTTSIWPVASDYVGRRRVICIAMVGAALGSTLQGAAVSMQSFAAFLLARSISGVFSGIVPVLKASIVDSFDADQVPKVLAYREAAGTFAFVVGPSIGGALAAWHLASPLYFAAASGMVASFIAAWRIPGGPPPGASGAGGAAAPRRRRRRVGAHGREEPHVFREVAAEAAPLLLLSFVWACTRTCFHTYYPLMLARRYSLSVVSMGGFMTSISLLVVLTQIGAFDRVRRGLGLRGTLTTGGILVALGLVGVGAAPLGTPLAVFAGFSGLYAIGVALLSPAMPSLLVRSVPPGRCGMLLGAESAIVNFGRIVAPPVFGLLHGCGASEVSGILTLAATLLVSRFGRRRRRAAVPEDSDAV</sequence>
<organism evidence="9">
    <name type="scientific">Alexandrium monilatum</name>
    <dbReference type="NCBI Taxonomy" id="311494"/>
    <lineage>
        <taxon>Eukaryota</taxon>
        <taxon>Sar</taxon>
        <taxon>Alveolata</taxon>
        <taxon>Dinophyceae</taxon>
        <taxon>Gonyaulacales</taxon>
        <taxon>Pyrocystaceae</taxon>
        <taxon>Alexandrium</taxon>
    </lineage>
</organism>
<feature type="transmembrane region" description="Helical" evidence="7">
    <location>
        <begin position="357"/>
        <end position="380"/>
    </location>
</feature>
<feature type="domain" description="Major facilitator superfamily (MFS) profile" evidence="8">
    <location>
        <begin position="77"/>
        <end position="473"/>
    </location>
</feature>
<dbReference type="GO" id="GO:0022857">
    <property type="term" value="F:transmembrane transporter activity"/>
    <property type="evidence" value="ECO:0007669"/>
    <property type="project" value="InterPro"/>
</dbReference>
<dbReference type="Gene3D" id="1.20.1250.20">
    <property type="entry name" value="MFS general substrate transporter like domains"/>
    <property type="match status" value="1"/>
</dbReference>
<dbReference type="InterPro" id="IPR036259">
    <property type="entry name" value="MFS_trans_sf"/>
</dbReference>
<dbReference type="SUPFAM" id="SSF103473">
    <property type="entry name" value="MFS general substrate transporter"/>
    <property type="match status" value="1"/>
</dbReference>
<keyword evidence="3 7" id="KW-0812">Transmembrane</keyword>
<feature type="transmembrane region" description="Helical" evidence="7">
    <location>
        <begin position="209"/>
        <end position="229"/>
    </location>
</feature>
<dbReference type="InterPro" id="IPR001958">
    <property type="entry name" value="Tet-R_TetA/multi-R_MdtG-like"/>
</dbReference>
<evidence type="ECO:0000256" key="6">
    <source>
        <dbReference type="SAM" id="MobiDB-lite"/>
    </source>
</evidence>
<evidence type="ECO:0000259" key="8">
    <source>
        <dbReference type="PROSITE" id="PS50850"/>
    </source>
</evidence>
<evidence type="ECO:0000256" key="1">
    <source>
        <dbReference type="ARBA" id="ARBA00004141"/>
    </source>
</evidence>
<evidence type="ECO:0000256" key="5">
    <source>
        <dbReference type="ARBA" id="ARBA00023136"/>
    </source>
</evidence>
<protein>
    <recommendedName>
        <fullName evidence="8">Major facilitator superfamily (MFS) profile domain-containing protein</fullName>
    </recommendedName>
</protein>
<comment type="subcellular location">
    <subcellularLocation>
        <location evidence="1">Membrane</location>
        <topology evidence="1">Multi-pass membrane protein</topology>
    </subcellularLocation>
</comment>
<gene>
    <name evidence="9" type="ORF">AMON00008_LOCUS51069</name>
</gene>
<dbReference type="GO" id="GO:0016020">
    <property type="term" value="C:membrane"/>
    <property type="evidence" value="ECO:0007669"/>
    <property type="project" value="UniProtKB-SubCell"/>
</dbReference>
<dbReference type="InterPro" id="IPR011701">
    <property type="entry name" value="MFS"/>
</dbReference>
<accession>A0A7S4SJ83</accession>
<dbReference type="InterPro" id="IPR020846">
    <property type="entry name" value="MFS_dom"/>
</dbReference>
<dbReference type="PANTHER" id="PTHR23504:SF15">
    <property type="entry name" value="MAJOR FACILITATOR SUPERFAMILY (MFS) PROFILE DOMAIN-CONTAINING PROTEIN"/>
    <property type="match status" value="1"/>
</dbReference>
<dbReference type="EMBL" id="HBNR01072035">
    <property type="protein sequence ID" value="CAE4647457.1"/>
    <property type="molecule type" value="Transcribed_RNA"/>
</dbReference>
<dbReference type="AlphaFoldDB" id="A0A7S4SJ83"/>
<feature type="transmembrane region" description="Helical" evidence="7">
    <location>
        <begin position="386"/>
        <end position="408"/>
    </location>
</feature>